<comment type="caution">
    <text evidence="1">The sequence shown here is derived from an EMBL/GenBank/DDBJ whole genome shotgun (WGS) entry which is preliminary data.</text>
</comment>
<dbReference type="RefSeq" id="WP_189459230.1">
    <property type="nucleotide sequence ID" value="NZ_BMYO01000003.1"/>
</dbReference>
<accession>A0ABQ3GXC7</accession>
<evidence type="ECO:0000313" key="1">
    <source>
        <dbReference type="EMBL" id="GHD59788.1"/>
    </source>
</evidence>
<organism evidence="1 2">
    <name type="scientific">Jeongeupia chitinilytica</name>
    <dbReference type="NCBI Taxonomy" id="1041641"/>
    <lineage>
        <taxon>Bacteria</taxon>
        <taxon>Pseudomonadati</taxon>
        <taxon>Pseudomonadota</taxon>
        <taxon>Betaproteobacteria</taxon>
        <taxon>Neisseriales</taxon>
        <taxon>Chitinibacteraceae</taxon>
        <taxon>Jeongeupia</taxon>
    </lineage>
</organism>
<keyword evidence="2" id="KW-1185">Reference proteome</keyword>
<proteinExistence type="predicted"/>
<reference evidence="2" key="1">
    <citation type="journal article" date="2019" name="Int. J. Syst. Evol. Microbiol.">
        <title>The Global Catalogue of Microorganisms (GCM) 10K type strain sequencing project: providing services to taxonomists for standard genome sequencing and annotation.</title>
        <authorList>
            <consortium name="The Broad Institute Genomics Platform"/>
            <consortium name="The Broad Institute Genome Sequencing Center for Infectious Disease"/>
            <person name="Wu L."/>
            <person name="Ma J."/>
        </authorList>
    </citation>
    <scope>NUCLEOTIDE SEQUENCE [LARGE SCALE GENOMIC DNA]</scope>
    <source>
        <strain evidence="2">KCTC 23701</strain>
    </source>
</reference>
<dbReference type="Proteomes" id="UP000604737">
    <property type="component" value="Unassembled WGS sequence"/>
</dbReference>
<gene>
    <name evidence="1" type="ORF">GCM10007350_11540</name>
</gene>
<evidence type="ECO:0008006" key="3">
    <source>
        <dbReference type="Google" id="ProtNLM"/>
    </source>
</evidence>
<protein>
    <recommendedName>
        <fullName evidence="3">DUF2203 family protein</fullName>
    </recommendedName>
</protein>
<name>A0ABQ3GXC7_9NEIS</name>
<evidence type="ECO:0000313" key="2">
    <source>
        <dbReference type="Proteomes" id="UP000604737"/>
    </source>
</evidence>
<dbReference type="EMBL" id="BMYO01000003">
    <property type="protein sequence ID" value="GHD59788.1"/>
    <property type="molecule type" value="Genomic_DNA"/>
</dbReference>
<sequence length="118" mass="12654">MSEQNKMVELPAVDRAKEFAALRNGLSSALDGLEEAKRDVAEGQDRLVKAKRAFAAGVASLGVEWVGQLEIPCYFGPASSWLVDFDDDGVLVVGAKKSTSWYVVEKALEVKATGAGHE</sequence>